<dbReference type="SUPFAM" id="SSF47413">
    <property type="entry name" value="lambda repressor-like DNA-binding domains"/>
    <property type="match status" value="1"/>
</dbReference>
<keyword evidence="2" id="KW-0238">DNA-binding</keyword>
<dbReference type="Gene3D" id="3.40.50.2300">
    <property type="match status" value="2"/>
</dbReference>
<evidence type="ECO:0000256" key="1">
    <source>
        <dbReference type="ARBA" id="ARBA00023015"/>
    </source>
</evidence>
<dbReference type="InterPro" id="IPR010982">
    <property type="entry name" value="Lambda_DNA-bd_dom_sf"/>
</dbReference>
<dbReference type="OrthoDB" id="9784962at2"/>
<dbReference type="CDD" id="cd06292">
    <property type="entry name" value="PBP1_AglR_RafR-like"/>
    <property type="match status" value="1"/>
</dbReference>
<keyword evidence="3" id="KW-0804">Transcription</keyword>
<dbReference type="Gene3D" id="1.10.260.40">
    <property type="entry name" value="lambda repressor-like DNA-binding domains"/>
    <property type="match status" value="1"/>
</dbReference>
<sequence>MPVTLKDIAERVGKSVPTVSRALGNHADISPETRAEVQRVARELGYEPSALARNLRRRRAGAISLILPAYARVRFSDPFFAEFLNGVAEAVAEQHVDLLLTANTDEDVEAAYLKQIRSRRTDGFIVVRTQRHDSRINLLREQGVPFVAYGRTEENNDFCFVDEDCVAGIAQVVDHLAALGHRRIGYISEPLFLTKAYHRMMGFRLGLERNGLPFDPTLLVETNFRQRSGRQGAAYLLDLPQRPTAIVAANDLLALGAVHEAQSRGLVVGQDVSITGFDDIALTGYVYPALTTVHLPAQELGRRVAGMLLKLINQEPLKERQFIYQPTLIVRGSSGPAPV</sequence>
<evidence type="ECO:0000313" key="6">
    <source>
        <dbReference type="Proteomes" id="UP000317371"/>
    </source>
</evidence>
<evidence type="ECO:0000256" key="2">
    <source>
        <dbReference type="ARBA" id="ARBA00023125"/>
    </source>
</evidence>
<dbReference type="EMBL" id="VIGC01000003">
    <property type="protein sequence ID" value="TQE97426.1"/>
    <property type="molecule type" value="Genomic_DNA"/>
</dbReference>
<dbReference type="InterPro" id="IPR000843">
    <property type="entry name" value="HTH_LacI"/>
</dbReference>
<reference evidence="5 6" key="1">
    <citation type="submission" date="2019-06" db="EMBL/GenBank/DDBJ databases">
        <title>Genome sequence of Litorilinea aerophila BAA-2444.</title>
        <authorList>
            <person name="Maclea K.S."/>
            <person name="Maurais E.G."/>
            <person name="Iannazzi L.C."/>
        </authorList>
    </citation>
    <scope>NUCLEOTIDE SEQUENCE [LARGE SCALE GENOMIC DNA]</scope>
    <source>
        <strain evidence="5 6">ATCC BAA-2444</strain>
    </source>
</reference>
<dbReference type="GO" id="GO:0003700">
    <property type="term" value="F:DNA-binding transcription factor activity"/>
    <property type="evidence" value="ECO:0007669"/>
    <property type="project" value="TreeGrafter"/>
</dbReference>
<dbReference type="Pfam" id="PF13377">
    <property type="entry name" value="Peripla_BP_3"/>
    <property type="match status" value="1"/>
</dbReference>
<evidence type="ECO:0000259" key="4">
    <source>
        <dbReference type="PROSITE" id="PS50932"/>
    </source>
</evidence>
<dbReference type="SMART" id="SM00354">
    <property type="entry name" value="HTH_LACI"/>
    <property type="match status" value="1"/>
</dbReference>
<dbReference type="InterPro" id="IPR028082">
    <property type="entry name" value="Peripla_BP_I"/>
</dbReference>
<evidence type="ECO:0000313" key="5">
    <source>
        <dbReference type="EMBL" id="TQE97426.1"/>
    </source>
</evidence>
<name>A0A540VL39_9CHLR</name>
<proteinExistence type="predicted"/>
<protein>
    <submittedName>
        <fullName evidence="5">LacI family transcriptional regulator</fullName>
    </submittedName>
</protein>
<dbReference type="Pfam" id="PF00356">
    <property type="entry name" value="LacI"/>
    <property type="match status" value="1"/>
</dbReference>
<dbReference type="Proteomes" id="UP000317371">
    <property type="component" value="Unassembled WGS sequence"/>
</dbReference>
<organism evidence="5 6">
    <name type="scientific">Litorilinea aerophila</name>
    <dbReference type="NCBI Taxonomy" id="1204385"/>
    <lineage>
        <taxon>Bacteria</taxon>
        <taxon>Bacillati</taxon>
        <taxon>Chloroflexota</taxon>
        <taxon>Caldilineae</taxon>
        <taxon>Caldilineales</taxon>
        <taxon>Caldilineaceae</taxon>
        <taxon>Litorilinea</taxon>
    </lineage>
</organism>
<dbReference type="PANTHER" id="PTHR30146:SF109">
    <property type="entry name" value="HTH-TYPE TRANSCRIPTIONAL REGULATOR GALS"/>
    <property type="match status" value="1"/>
</dbReference>
<gene>
    <name evidence="5" type="ORF">FKZ61_03150</name>
</gene>
<dbReference type="PROSITE" id="PS50932">
    <property type="entry name" value="HTH_LACI_2"/>
    <property type="match status" value="1"/>
</dbReference>
<dbReference type="SUPFAM" id="SSF53822">
    <property type="entry name" value="Periplasmic binding protein-like I"/>
    <property type="match status" value="1"/>
</dbReference>
<dbReference type="InterPro" id="IPR046335">
    <property type="entry name" value="LacI/GalR-like_sensor"/>
</dbReference>
<accession>A0A540VL39</accession>
<dbReference type="GO" id="GO:0000976">
    <property type="term" value="F:transcription cis-regulatory region binding"/>
    <property type="evidence" value="ECO:0007669"/>
    <property type="project" value="TreeGrafter"/>
</dbReference>
<comment type="caution">
    <text evidence="5">The sequence shown here is derived from an EMBL/GenBank/DDBJ whole genome shotgun (WGS) entry which is preliminary data.</text>
</comment>
<dbReference type="InParanoid" id="A0A540VL39"/>
<keyword evidence="1" id="KW-0805">Transcription regulation</keyword>
<dbReference type="AlphaFoldDB" id="A0A540VL39"/>
<keyword evidence="6" id="KW-1185">Reference proteome</keyword>
<evidence type="ECO:0000256" key="3">
    <source>
        <dbReference type="ARBA" id="ARBA00023163"/>
    </source>
</evidence>
<feature type="domain" description="HTH lacI-type" evidence="4">
    <location>
        <begin position="3"/>
        <end position="57"/>
    </location>
</feature>
<dbReference type="RefSeq" id="WP_141608619.1">
    <property type="nucleotide sequence ID" value="NZ_VIGC02000003.1"/>
</dbReference>
<dbReference type="CDD" id="cd01392">
    <property type="entry name" value="HTH_LacI"/>
    <property type="match status" value="1"/>
</dbReference>
<dbReference type="PANTHER" id="PTHR30146">
    <property type="entry name" value="LACI-RELATED TRANSCRIPTIONAL REPRESSOR"/>
    <property type="match status" value="1"/>
</dbReference>